<keyword evidence="1" id="KW-1133">Transmembrane helix</keyword>
<name>Q0AB87_ALKEH</name>
<evidence type="ECO:0008006" key="4">
    <source>
        <dbReference type="Google" id="ProtNLM"/>
    </source>
</evidence>
<dbReference type="HOGENOM" id="CLU_1591138_0_0_6"/>
<dbReference type="AlphaFoldDB" id="Q0AB87"/>
<sequence>MTEHFDPWVIWLVAGLALILADLLLAGGTSGVLLLLGLTALAGMAAALLGLGLTGQLAVAGVAGLLLLPVVLWFMRRMSGGRSGTARRDTRVGGETYVVERWGERLGIRVLGDFFPVRLVDPGDGPAGDRPLAPGERVRVLRFSGITAEVCRVADADRSDPADARRD</sequence>
<feature type="transmembrane region" description="Helical" evidence="1">
    <location>
        <begin position="6"/>
        <end position="25"/>
    </location>
</feature>
<dbReference type="KEGG" id="aeh:Mlg_0546"/>
<keyword evidence="1" id="KW-0472">Membrane</keyword>
<keyword evidence="1" id="KW-0812">Transmembrane</keyword>
<protein>
    <recommendedName>
        <fullName evidence="4">NfeD-like C-terminal domain-containing protein</fullName>
    </recommendedName>
</protein>
<evidence type="ECO:0000313" key="2">
    <source>
        <dbReference type="EMBL" id="ABI55900.1"/>
    </source>
</evidence>
<accession>Q0AB87</accession>
<feature type="transmembrane region" description="Helical" evidence="1">
    <location>
        <begin position="32"/>
        <end position="51"/>
    </location>
</feature>
<dbReference type="eggNOG" id="COG1585">
    <property type="taxonomic scope" value="Bacteria"/>
</dbReference>
<reference evidence="3" key="1">
    <citation type="submission" date="2006-08" db="EMBL/GenBank/DDBJ databases">
        <title>Complete sequence of Alkalilimnicola ehrilichei MLHE-1.</title>
        <authorList>
            <person name="Copeland A."/>
            <person name="Lucas S."/>
            <person name="Lapidus A."/>
            <person name="Barry K."/>
            <person name="Detter J.C."/>
            <person name="Glavina del Rio T."/>
            <person name="Hammon N."/>
            <person name="Israni S."/>
            <person name="Dalin E."/>
            <person name="Tice H."/>
            <person name="Pitluck S."/>
            <person name="Sims D."/>
            <person name="Brettin T."/>
            <person name="Bruce D."/>
            <person name="Han C."/>
            <person name="Tapia R."/>
            <person name="Gilna P."/>
            <person name="Schmutz J."/>
            <person name="Larimer F."/>
            <person name="Land M."/>
            <person name="Hauser L."/>
            <person name="Kyrpides N."/>
            <person name="Mikhailova N."/>
            <person name="Oremland R.S."/>
            <person name="Hoeft S.E."/>
            <person name="Switzer-Blum J."/>
            <person name="Kulp T."/>
            <person name="King G."/>
            <person name="Tabita R."/>
            <person name="Witte B."/>
            <person name="Santini J.M."/>
            <person name="Basu P."/>
            <person name="Hollibaugh J.T."/>
            <person name="Xie G."/>
            <person name="Stolz J.F."/>
            <person name="Richardson P."/>
        </authorList>
    </citation>
    <scope>NUCLEOTIDE SEQUENCE [LARGE SCALE GENOMIC DNA]</scope>
    <source>
        <strain evidence="3">ATCC BAA-1101 / DSM 17681 / MLHE-1</strain>
    </source>
</reference>
<evidence type="ECO:0000313" key="3">
    <source>
        <dbReference type="Proteomes" id="UP000001962"/>
    </source>
</evidence>
<organism evidence="2 3">
    <name type="scientific">Alkalilimnicola ehrlichii (strain ATCC BAA-1101 / DSM 17681 / MLHE-1)</name>
    <dbReference type="NCBI Taxonomy" id="187272"/>
    <lineage>
        <taxon>Bacteria</taxon>
        <taxon>Pseudomonadati</taxon>
        <taxon>Pseudomonadota</taxon>
        <taxon>Gammaproteobacteria</taxon>
        <taxon>Chromatiales</taxon>
        <taxon>Ectothiorhodospiraceae</taxon>
        <taxon>Alkalilimnicola</taxon>
    </lineage>
</organism>
<dbReference type="EMBL" id="CP000453">
    <property type="protein sequence ID" value="ABI55900.1"/>
    <property type="molecule type" value="Genomic_DNA"/>
</dbReference>
<gene>
    <name evidence="2" type="ordered locus">Mlg_0546</name>
</gene>
<evidence type="ECO:0000256" key="1">
    <source>
        <dbReference type="SAM" id="Phobius"/>
    </source>
</evidence>
<dbReference type="RefSeq" id="WP_011628295.1">
    <property type="nucleotide sequence ID" value="NC_008340.1"/>
</dbReference>
<dbReference type="Proteomes" id="UP000001962">
    <property type="component" value="Chromosome"/>
</dbReference>
<keyword evidence="3" id="KW-1185">Reference proteome</keyword>
<proteinExistence type="predicted"/>
<feature type="transmembrane region" description="Helical" evidence="1">
    <location>
        <begin position="57"/>
        <end position="75"/>
    </location>
</feature>